<organism evidence="2 3">
    <name type="scientific">Candidatus Methanoperedens nitratireducens</name>
    <dbReference type="NCBI Taxonomy" id="1392998"/>
    <lineage>
        <taxon>Archaea</taxon>
        <taxon>Methanobacteriati</taxon>
        <taxon>Methanobacteriota</taxon>
        <taxon>Stenosarchaea group</taxon>
        <taxon>Methanomicrobia</taxon>
        <taxon>Methanosarcinales</taxon>
        <taxon>ANME-2 cluster</taxon>
        <taxon>Candidatus Methanoperedentaceae</taxon>
        <taxon>Candidatus Methanoperedens</taxon>
    </lineage>
</organism>
<evidence type="ECO:0000256" key="1">
    <source>
        <dbReference type="SAM" id="Phobius"/>
    </source>
</evidence>
<reference evidence="2 3" key="1">
    <citation type="journal article" date="2013" name="Nature">
        <title>Anaerobic oxidation of methane coupled to nitrate reduction in a novel archaeal lineage.</title>
        <authorList>
            <person name="Haroon M.F."/>
            <person name="Hu S."/>
            <person name="Shi Y."/>
            <person name="Imelfort M."/>
            <person name="Keller J."/>
            <person name="Hugenholtz P."/>
            <person name="Yuan Z."/>
            <person name="Tyson G.W."/>
        </authorList>
    </citation>
    <scope>NUCLEOTIDE SEQUENCE [LARGE SCALE GENOMIC DNA]</scope>
    <source>
        <strain evidence="2 3">ANME-2d</strain>
    </source>
</reference>
<gene>
    <name evidence="2" type="ORF">ANME2D_00870</name>
</gene>
<proteinExistence type="predicted"/>
<feature type="transmembrane region" description="Helical" evidence="1">
    <location>
        <begin position="53"/>
        <end position="76"/>
    </location>
</feature>
<keyword evidence="3" id="KW-1185">Reference proteome</keyword>
<feature type="transmembrane region" description="Helical" evidence="1">
    <location>
        <begin position="18"/>
        <end position="41"/>
    </location>
</feature>
<keyword evidence="1" id="KW-0472">Membrane</keyword>
<sequence>MGIIAAVSNTQTSFSFEVISQGGAFATVSLIVSLSIALLISDSRYWNEWASSTLGACSNPLLLTFAAIVVFKVMLIL</sequence>
<keyword evidence="1" id="KW-0812">Transmembrane</keyword>
<dbReference type="AlphaFoldDB" id="A0A062V7E2"/>
<dbReference type="EMBL" id="JMIY01000002">
    <property type="protein sequence ID" value="KCZ72443.1"/>
    <property type="molecule type" value="Genomic_DNA"/>
</dbReference>
<name>A0A062V7E2_9EURY</name>
<keyword evidence="1" id="KW-1133">Transmembrane helix</keyword>
<dbReference type="Proteomes" id="UP000027153">
    <property type="component" value="Unassembled WGS sequence"/>
</dbReference>
<accession>A0A062V7E2</accession>
<protein>
    <submittedName>
        <fullName evidence="2">Uncharacterized protein</fullName>
    </submittedName>
</protein>
<comment type="caution">
    <text evidence="2">The sequence shown here is derived from an EMBL/GenBank/DDBJ whole genome shotgun (WGS) entry which is preliminary data.</text>
</comment>
<evidence type="ECO:0000313" key="2">
    <source>
        <dbReference type="EMBL" id="KCZ72443.1"/>
    </source>
</evidence>
<evidence type="ECO:0000313" key="3">
    <source>
        <dbReference type="Proteomes" id="UP000027153"/>
    </source>
</evidence>